<proteinExistence type="predicted"/>
<evidence type="ECO:0000256" key="3">
    <source>
        <dbReference type="SAM" id="MobiDB-lite"/>
    </source>
</evidence>
<dbReference type="InterPro" id="IPR008937">
    <property type="entry name" value="Ras-like_GEF"/>
</dbReference>
<dbReference type="OrthoDB" id="6627861at2759"/>
<dbReference type="GO" id="GO:0005886">
    <property type="term" value="C:plasma membrane"/>
    <property type="evidence" value="ECO:0007669"/>
    <property type="project" value="TreeGrafter"/>
</dbReference>
<organism evidence="5 6">
    <name type="scientific">Nesidiocoris tenuis</name>
    <dbReference type="NCBI Taxonomy" id="355587"/>
    <lineage>
        <taxon>Eukaryota</taxon>
        <taxon>Metazoa</taxon>
        <taxon>Ecdysozoa</taxon>
        <taxon>Arthropoda</taxon>
        <taxon>Hexapoda</taxon>
        <taxon>Insecta</taxon>
        <taxon>Pterygota</taxon>
        <taxon>Neoptera</taxon>
        <taxon>Paraneoptera</taxon>
        <taxon>Hemiptera</taxon>
        <taxon>Heteroptera</taxon>
        <taxon>Panheteroptera</taxon>
        <taxon>Cimicomorpha</taxon>
        <taxon>Miridae</taxon>
        <taxon>Dicyphina</taxon>
        <taxon>Nesidiocoris</taxon>
    </lineage>
</organism>
<evidence type="ECO:0000259" key="4">
    <source>
        <dbReference type="PROSITE" id="PS50009"/>
    </source>
</evidence>
<name>A0A6H5FVK8_9HEMI</name>
<evidence type="ECO:0000256" key="2">
    <source>
        <dbReference type="PROSITE-ProRule" id="PRU00168"/>
    </source>
</evidence>
<dbReference type="InterPro" id="IPR023578">
    <property type="entry name" value="Ras_GEF_dom_sf"/>
</dbReference>
<dbReference type="EMBL" id="CADCXU010000952">
    <property type="protein sequence ID" value="CAA9993647.1"/>
    <property type="molecule type" value="Genomic_DNA"/>
</dbReference>
<dbReference type="PANTHER" id="PTHR23113">
    <property type="entry name" value="GUANINE NUCLEOTIDE EXCHANGE FACTOR"/>
    <property type="match status" value="1"/>
</dbReference>
<accession>A0A6H5FVK8</accession>
<feature type="compositionally biased region" description="Polar residues" evidence="3">
    <location>
        <begin position="190"/>
        <end position="205"/>
    </location>
</feature>
<dbReference type="GO" id="GO:0007265">
    <property type="term" value="P:Ras protein signal transduction"/>
    <property type="evidence" value="ECO:0007669"/>
    <property type="project" value="TreeGrafter"/>
</dbReference>
<dbReference type="InterPro" id="IPR036964">
    <property type="entry name" value="RASGEF_cat_dom_sf"/>
</dbReference>
<dbReference type="SUPFAM" id="SSF48366">
    <property type="entry name" value="Ras GEF"/>
    <property type="match status" value="1"/>
</dbReference>
<keyword evidence="1 2" id="KW-0344">Guanine-nucleotide releasing factor</keyword>
<sequence length="272" mass="29596">MDKDLRKGVGKDVDKDLGKDVGMIKDTNVNRCAIFCYSGSSAGAGPMIACSSNSEPRGGPLWYRRRQLCETSVALSGRSCRTLTPISSTSTHYRGLPSSIVSQFWILVFFFENEFLITGGGSSVGVLKGRGLEVGDSAELEGLQRLLHFPEEAALRLSEEEDALFYQVPPIDYLRQVTLDLGGTPPPTTAQHQNVSGAGGHQSTMHLDPSRASVRSLIKRFNEVSSWVTHLIISQPTHEDRKAVLSCILRVALSSWNIGNFNGAMEIVAGLK</sequence>
<dbReference type="Proteomes" id="UP000479000">
    <property type="component" value="Unassembled WGS sequence"/>
</dbReference>
<evidence type="ECO:0000256" key="1">
    <source>
        <dbReference type="ARBA" id="ARBA00022658"/>
    </source>
</evidence>
<dbReference type="AlphaFoldDB" id="A0A6H5FVK8"/>
<feature type="region of interest" description="Disordered" evidence="3">
    <location>
        <begin position="185"/>
        <end position="207"/>
    </location>
</feature>
<feature type="domain" description="Ras-GEF" evidence="4">
    <location>
        <begin position="149"/>
        <end position="272"/>
    </location>
</feature>
<dbReference type="Gene3D" id="1.10.840.10">
    <property type="entry name" value="Ras guanine-nucleotide exchange factors catalytic domain"/>
    <property type="match status" value="1"/>
</dbReference>
<dbReference type="InterPro" id="IPR001895">
    <property type="entry name" value="RASGEF_cat_dom"/>
</dbReference>
<keyword evidence="6" id="KW-1185">Reference proteome</keyword>
<dbReference type="PANTHER" id="PTHR23113:SF368">
    <property type="entry name" value="CELL DIVISION CONTROL PROTEIN 25"/>
    <property type="match status" value="1"/>
</dbReference>
<evidence type="ECO:0000313" key="6">
    <source>
        <dbReference type="Proteomes" id="UP000479000"/>
    </source>
</evidence>
<evidence type="ECO:0000313" key="5">
    <source>
        <dbReference type="EMBL" id="CAA9993647.1"/>
    </source>
</evidence>
<gene>
    <name evidence="5" type="ORF">NTEN_LOCUS550</name>
</gene>
<dbReference type="GO" id="GO:0005085">
    <property type="term" value="F:guanyl-nucleotide exchange factor activity"/>
    <property type="evidence" value="ECO:0007669"/>
    <property type="project" value="UniProtKB-KW"/>
</dbReference>
<dbReference type="Pfam" id="PF00617">
    <property type="entry name" value="RasGEF"/>
    <property type="match status" value="1"/>
</dbReference>
<reference evidence="5 6" key="1">
    <citation type="submission" date="2020-02" db="EMBL/GenBank/DDBJ databases">
        <authorList>
            <person name="Ferguson B K."/>
        </authorList>
    </citation>
    <scope>NUCLEOTIDE SEQUENCE [LARGE SCALE GENOMIC DNA]</scope>
</reference>
<protein>
    <recommendedName>
        <fullName evidence="4">Ras-GEF domain-containing protein</fullName>
    </recommendedName>
</protein>
<dbReference type="PROSITE" id="PS50009">
    <property type="entry name" value="RASGEF_CAT"/>
    <property type="match status" value="1"/>
</dbReference>